<dbReference type="GO" id="GO:0003677">
    <property type="term" value="F:DNA binding"/>
    <property type="evidence" value="ECO:0007669"/>
    <property type="project" value="UniProtKB-KW"/>
</dbReference>
<evidence type="ECO:0000313" key="13">
    <source>
        <dbReference type="Proteomes" id="UP000290875"/>
    </source>
</evidence>
<keyword evidence="5" id="KW-0068">Autocatalytic cleavage</keyword>
<dbReference type="AlphaFoldDB" id="A0A4V1Q6F9"/>
<keyword evidence="3" id="KW-0227">DNA damage</keyword>
<reference evidence="12 13" key="1">
    <citation type="submission" date="2018-06" db="EMBL/GenBank/DDBJ databases">
        <title>Carbapenemase-producing Enterobacteriaceae present in wastewater treatment plant effluent and nearby surface waters in the US.</title>
        <authorList>
            <person name="Mathys D.A."/>
            <person name="Mollenkopf D.F."/>
            <person name="Feicht S.M."/>
            <person name="Adams R.J."/>
            <person name="Albers A.L."/>
            <person name="Grooters S.V."/>
            <person name="Stuever D.M."/>
            <person name="Daniels J.B."/>
            <person name="Wittum T.E."/>
        </authorList>
    </citation>
    <scope>NUCLEOTIDE SEQUENCE [LARGE SCALE GENOMIC DNA]</scope>
    <source>
        <strain evidence="12 13">GEO_4_Eff_A</strain>
    </source>
</reference>
<sequence length="106" mass="11389">MIELTPRQSEVYEAIKVHIEKVGFPPTLIELAELIGCSSQNAAAEHVKALKKKGYISIAPGVARGITVVKKELDADPVAIIKGLLSGGDMARDNAVEWLKKQGVIL</sequence>
<protein>
    <submittedName>
        <fullName evidence="12">LexA family transcriptional regulator</fullName>
    </submittedName>
</protein>
<comment type="caution">
    <text evidence="12">The sequence shown here is derived from an EMBL/GenBank/DDBJ whole genome shotgun (WGS) entry which is preliminary data.</text>
</comment>
<accession>A0A4V1Q6F9</accession>
<evidence type="ECO:0000256" key="10">
    <source>
        <dbReference type="ARBA" id="ARBA00023236"/>
    </source>
</evidence>
<keyword evidence="4" id="KW-0378">Hydrolase</keyword>
<dbReference type="Gene3D" id="1.10.10.10">
    <property type="entry name" value="Winged helix-like DNA-binding domain superfamily/Winged helix DNA-binding domain"/>
    <property type="match status" value="1"/>
</dbReference>
<dbReference type="GO" id="GO:0006260">
    <property type="term" value="P:DNA replication"/>
    <property type="evidence" value="ECO:0007669"/>
    <property type="project" value="UniProtKB-KW"/>
</dbReference>
<evidence type="ECO:0000256" key="4">
    <source>
        <dbReference type="ARBA" id="ARBA00022801"/>
    </source>
</evidence>
<evidence type="ECO:0000256" key="2">
    <source>
        <dbReference type="ARBA" id="ARBA00022705"/>
    </source>
</evidence>
<keyword evidence="9" id="KW-0234">DNA repair</keyword>
<keyword evidence="1" id="KW-0678">Repressor</keyword>
<evidence type="ECO:0000256" key="8">
    <source>
        <dbReference type="ARBA" id="ARBA00023163"/>
    </source>
</evidence>
<evidence type="ECO:0000313" key="12">
    <source>
        <dbReference type="EMBL" id="RXW28948.1"/>
    </source>
</evidence>
<feature type="domain" description="LexA repressor DNA-binding" evidence="11">
    <location>
        <begin position="1"/>
        <end position="65"/>
    </location>
</feature>
<dbReference type="EMBL" id="QJSL01000009">
    <property type="protein sequence ID" value="RXW28948.1"/>
    <property type="molecule type" value="Genomic_DNA"/>
</dbReference>
<keyword evidence="2" id="KW-0235">DNA replication</keyword>
<dbReference type="RefSeq" id="WP_129324253.1">
    <property type="nucleotide sequence ID" value="NZ_QJSL01000009.1"/>
</dbReference>
<keyword evidence="10" id="KW-0742">SOS response</keyword>
<evidence type="ECO:0000256" key="1">
    <source>
        <dbReference type="ARBA" id="ARBA00022491"/>
    </source>
</evidence>
<dbReference type="InterPro" id="IPR036390">
    <property type="entry name" value="WH_DNA-bd_sf"/>
</dbReference>
<keyword evidence="6" id="KW-0805">Transcription regulation</keyword>
<evidence type="ECO:0000256" key="3">
    <source>
        <dbReference type="ARBA" id="ARBA00022763"/>
    </source>
</evidence>
<dbReference type="Proteomes" id="UP000290875">
    <property type="component" value="Unassembled WGS sequence"/>
</dbReference>
<dbReference type="FunFam" id="1.10.10.10:FF:000009">
    <property type="entry name" value="LexA repressor"/>
    <property type="match status" value="1"/>
</dbReference>
<dbReference type="PANTHER" id="PTHR33516">
    <property type="entry name" value="LEXA REPRESSOR"/>
    <property type="match status" value="1"/>
</dbReference>
<gene>
    <name evidence="12" type="ORF">DM877_11105</name>
</gene>
<dbReference type="InterPro" id="IPR006199">
    <property type="entry name" value="LexA_DNA-bd_dom"/>
</dbReference>
<evidence type="ECO:0000256" key="6">
    <source>
        <dbReference type="ARBA" id="ARBA00023015"/>
    </source>
</evidence>
<dbReference type="GO" id="GO:0006508">
    <property type="term" value="P:proteolysis"/>
    <property type="evidence" value="ECO:0007669"/>
    <property type="project" value="InterPro"/>
</dbReference>
<evidence type="ECO:0000259" key="11">
    <source>
        <dbReference type="Pfam" id="PF01726"/>
    </source>
</evidence>
<dbReference type="Pfam" id="PF01726">
    <property type="entry name" value="LexA_DNA_bind"/>
    <property type="match status" value="1"/>
</dbReference>
<keyword evidence="8" id="KW-0804">Transcription</keyword>
<dbReference type="GO" id="GO:0006281">
    <property type="term" value="P:DNA repair"/>
    <property type="evidence" value="ECO:0007669"/>
    <property type="project" value="UniProtKB-KW"/>
</dbReference>
<dbReference type="InterPro" id="IPR050077">
    <property type="entry name" value="LexA_repressor"/>
</dbReference>
<dbReference type="InterPro" id="IPR036388">
    <property type="entry name" value="WH-like_DNA-bd_sf"/>
</dbReference>
<dbReference type="PANTHER" id="PTHR33516:SF2">
    <property type="entry name" value="LEXA REPRESSOR-RELATED"/>
    <property type="match status" value="1"/>
</dbReference>
<evidence type="ECO:0000256" key="5">
    <source>
        <dbReference type="ARBA" id="ARBA00022813"/>
    </source>
</evidence>
<name>A0A4V1Q6F9_ENTCL</name>
<organism evidence="12 13">
    <name type="scientific">Enterobacter cloacae</name>
    <dbReference type="NCBI Taxonomy" id="550"/>
    <lineage>
        <taxon>Bacteria</taxon>
        <taxon>Pseudomonadati</taxon>
        <taxon>Pseudomonadota</taxon>
        <taxon>Gammaproteobacteria</taxon>
        <taxon>Enterobacterales</taxon>
        <taxon>Enterobacteriaceae</taxon>
        <taxon>Enterobacter</taxon>
        <taxon>Enterobacter cloacae complex</taxon>
    </lineage>
</organism>
<evidence type="ECO:0000256" key="7">
    <source>
        <dbReference type="ARBA" id="ARBA00023125"/>
    </source>
</evidence>
<dbReference type="GO" id="GO:0009432">
    <property type="term" value="P:SOS response"/>
    <property type="evidence" value="ECO:0007669"/>
    <property type="project" value="UniProtKB-KW"/>
</dbReference>
<proteinExistence type="predicted"/>
<keyword evidence="7" id="KW-0238">DNA-binding</keyword>
<dbReference type="GO" id="GO:0004252">
    <property type="term" value="F:serine-type endopeptidase activity"/>
    <property type="evidence" value="ECO:0007669"/>
    <property type="project" value="InterPro"/>
</dbReference>
<dbReference type="SUPFAM" id="SSF46785">
    <property type="entry name" value="Winged helix' DNA-binding domain"/>
    <property type="match status" value="1"/>
</dbReference>
<evidence type="ECO:0000256" key="9">
    <source>
        <dbReference type="ARBA" id="ARBA00023204"/>
    </source>
</evidence>